<keyword evidence="3" id="KW-1185">Reference proteome</keyword>
<reference evidence="2" key="2">
    <citation type="submission" date="2023-01" db="EMBL/GenBank/DDBJ databases">
        <authorList>
            <person name="Petersen C."/>
        </authorList>
    </citation>
    <scope>NUCLEOTIDE SEQUENCE</scope>
    <source>
        <strain evidence="2">IBT 15450</strain>
    </source>
</reference>
<protein>
    <submittedName>
        <fullName evidence="2">Amidase</fullName>
    </submittedName>
</protein>
<evidence type="ECO:0000313" key="3">
    <source>
        <dbReference type="Proteomes" id="UP001219568"/>
    </source>
</evidence>
<dbReference type="AlphaFoldDB" id="A0AAD6N9F3"/>
<evidence type="ECO:0000313" key="2">
    <source>
        <dbReference type="EMBL" id="KAJ6044218.1"/>
    </source>
</evidence>
<dbReference type="PANTHER" id="PTHR42678">
    <property type="entry name" value="AMIDASE"/>
    <property type="match status" value="1"/>
</dbReference>
<accession>A0AAD6N9F3</accession>
<organism evidence="2 3">
    <name type="scientific">Penicillium canescens</name>
    <dbReference type="NCBI Taxonomy" id="5083"/>
    <lineage>
        <taxon>Eukaryota</taxon>
        <taxon>Fungi</taxon>
        <taxon>Dikarya</taxon>
        <taxon>Ascomycota</taxon>
        <taxon>Pezizomycotina</taxon>
        <taxon>Eurotiomycetes</taxon>
        <taxon>Eurotiomycetidae</taxon>
        <taxon>Eurotiales</taxon>
        <taxon>Aspergillaceae</taxon>
        <taxon>Penicillium</taxon>
    </lineage>
</organism>
<dbReference type="Gene3D" id="3.90.1300.10">
    <property type="entry name" value="Amidase signature (AS) domain"/>
    <property type="match status" value="1"/>
</dbReference>
<dbReference type="InterPro" id="IPR023631">
    <property type="entry name" value="Amidase_dom"/>
</dbReference>
<comment type="caution">
    <text evidence="2">The sequence shown here is derived from an EMBL/GenBank/DDBJ whole genome shotgun (WGS) entry which is preliminary data.</text>
</comment>
<name>A0AAD6N9F3_PENCN</name>
<dbReference type="PANTHER" id="PTHR42678:SF34">
    <property type="entry name" value="OS04G0183300 PROTEIN"/>
    <property type="match status" value="1"/>
</dbReference>
<proteinExistence type="predicted"/>
<sequence>MSAYITKRNLAAIVDSLDLYGIQQALLDQVFTSEDLVDFYTSRISQINDQLRAVTCTHPDTNAIAIQRNHERSNDQTLGPLHRILFVVKHTFITTEELDTTVGSHALVGVKYKTEPTVISKLNSAKQAL</sequence>
<dbReference type="EMBL" id="JAQJZL010000004">
    <property type="protein sequence ID" value="KAJ6044218.1"/>
    <property type="molecule type" value="Genomic_DNA"/>
</dbReference>
<dbReference type="Proteomes" id="UP001219568">
    <property type="component" value="Unassembled WGS sequence"/>
</dbReference>
<feature type="domain" description="Amidase" evidence="1">
    <location>
        <begin position="35"/>
        <end position="125"/>
    </location>
</feature>
<evidence type="ECO:0000259" key="1">
    <source>
        <dbReference type="Pfam" id="PF01425"/>
    </source>
</evidence>
<dbReference type="Pfam" id="PF01425">
    <property type="entry name" value="Amidase"/>
    <property type="match status" value="1"/>
</dbReference>
<dbReference type="InterPro" id="IPR036928">
    <property type="entry name" value="AS_sf"/>
</dbReference>
<reference evidence="2" key="1">
    <citation type="journal article" date="2023" name="IMA Fungus">
        <title>Comparative genomic study of the Penicillium genus elucidates a diverse pangenome and 15 lateral gene transfer events.</title>
        <authorList>
            <person name="Petersen C."/>
            <person name="Sorensen T."/>
            <person name="Nielsen M.R."/>
            <person name="Sondergaard T.E."/>
            <person name="Sorensen J.L."/>
            <person name="Fitzpatrick D.A."/>
            <person name="Frisvad J.C."/>
            <person name="Nielsen K.L."/>
        </authorList>
    </citation>
    <scope>NUCLEOTIDE SEQUENCE</scope>
    <source>
        <strain evidence="2">IBT 15450</strain>
    </source>
</reference>
<gene>
    <name evidence="2" type="ORF">N7460_005573</name>
</gene>
<dbReference type="SUPFAM" id="SSF75304">
    <property type="entry name" value="Amidase signature (AS) enzymes"/>
    <property type="match status" value="1"/>
</dbReference>